<evidence type="ECO:0000256" key="7">
    <source>
        <dbReference type="ARBA" id="ARBA00022833"/>
    </source>
</evidence>
<dbReference type="GO" id="GO:0050897">
    <property type="term" value="F:cobalt ion binding"/>
    <property type="evidence" value="ECO:0007669"/>
    <property type="project" value="TreeGrafter"/>
</dbReference>
<evidence type="ECO:0000256" key="11">
    <source>
        <dbReference type="SAM" id="Phobius"/>
    </source>
</evidence>
<evidence type="ECO:0000256" key="9">
    <source>
        <dbReference type="ARBA" id="ARBA00023065"/>
    </source>
</evidence>
<dbReference type="SUPFAM" id="SSF143865">
    <property type="entry name" value="CorA soluble domain-like"/>
    <property type="match status" value="1"/>
</dbReference>
<dbReference type="GO" id="GO:0015087">
    <property type="term" value="F:cobalt ion transmembrane transporter activity"/>
    <property type="evidence" value="ECO:0007669"/>
    <property type="project" value="TreeGrafter"/>
</dbReference>
<keyword evidence="4" id="KW-1003">Cell membrane</keyword>
<evidence type="ECO:0000256" key="6">
    <source>
        <dbReference type="ARBA" id="ARBA00022692"/>
    </source>
</evidence>
<keyword evidence="3" id="KW-0813">Transport</keyword>
<dbReference type="Pfam" id="PF01544">
    <property type="entry name" value="CorA"/>
    <property type="match status" value="1"/>
</dbReference>
<comment type="similarity">
    <text evidence="2">Belongs to the CorA metal ion transporter (MIT) (TC 1.A.35) family.</text>
</comment>
<reference evidence="12 13" key="1">
    <citation type="submission" date="2019-09" db="EMBL/GenBank/DDBJ databases">
        <title>Genome of Aliivibrio finisterrensis LMG 23869 (type strain).</title>
        <authorList>
            <person name="Bowman J.P."/>
        </authorList>
    </citation>
    <scope>NUCLEOTIDE SEQUENCE [LARGE SCALE GENOMIC DNA]</scope>
    <source>
        <strain evidence="12 13">LMG 23869</strain>
    </source>
</reference>
<keyword evidence="5" id="KW-0997">Cell inner membrane</keyword>
<dbReference type="EMBL" id="WBVP01000003">
    <property type="protein sequence ID" value="KAB2825837.1"/>
    <property type="molecule type" value="Genomic_DNA"/>
</dbReference>
<evidence type="ECO:0000256" key="2">
    <source>
        <dbReference type="ARBA" id="ARBA00009765"/>
    </source>
</evidence>
<organism evidence="12 13">
    <name type="scientific">Aliivibrio finisterrensis</name>
    <dbReference type="NCBI Taxonomy" id="511998"/>
    <lineage>
        <taxon>Bacteria</taxon>
        <taxon>Pseudomonadati</taxon>
        <taxon>Pseudomonadota</taxon>
        <taxon>Gammaproteobacteria</taxon>
        <taxon>Vibrionales</taxon>
        <taxon>Vibrionaceae</taxon>
        <taxon>Aliivibrio</taxon>
    </lineage>
</organism>
<keyword evidence="7" id="KW-0862">Zinc</keyword>
<gene>
    <name evidence="12" type="ORF">F8B77_03890</name>
</gene>
<dbReference type="InterPro" id="IPR045861">
    <property type="entry name" value="CorA_cytoplasmic_dom"/>
</dbReference>
<dbReference type="GO" id="GO:0005886">
    <property type="term" value="C:plasma membrane"/>
    <property type="evidence" value="ECO:0007669"/>
    <property type="project" value="UniProtKB-SubCell"/>
</dbReference>
<sequence>MRTTSVNDTNNPPKGFFHALVLDQKGGANKLSWEDVLQSWNSQDKLWLHLDYTDQQLHSWLQNNTKLNDIILDTLFNEDSRPNVMSRDNELSAVFRGINVNPNSKPEDMVSIRLWTDGRRMLSTRKRALISTQEIVTDLNNGTGPKEIPQLLISWVDKIIKGMSETVDTLEGILLQQENEFDDGDLSLIRSTLHDTRKQSSKIRHFLAPQRDALNRLVNKQLDWLNDMHRLKLNSIAAQQVLHIEDIDAVRDRIVMLQEEITNEISEQMNQRSYVLTIVAAIFLPLSFFTGLMGINVGGMPGLDSSIGFWIVSSICLIVSVVMVGIFIWKKWI</sequence>
<accession>A0A6N6RVT0</accession>
<dbReference type="GO" id="GO:0015095">
    <property type="term" value="F:magnesium ion transmembrane transporter activity"/>
    <property type="evidence" value="ECO:0007669"/>
    <property type="project" value="TreeGrafter"/>
</dbReference>
<keyword evidence="9" id="KW-0406">Ion transport</keyword>
<evidence type="ECO:0000256" key="1">
    <source>
        <dbReference type="ARBA" id="ARBA00004651"/>
    </source>
</evidence>
<keyword evidence="6 11" id="KW-0812">Transmembrane</keyword>
<evidence type="ECO:0000256" key="5">
    <source>
        <dbReference type="ARBA" id="ARBA00022519"/>
    </source>
</evidence>
<dbReference type="Gene3D" id="1.20.58.340">
    <property type="entry name" value="Magnesium transport protein CorA, transmembrane region"/>
    <property type="match status" value="2"/>
</dbReference>
<evidence type="ECO:0000256" key="4">
    <source>
        <dbReference type="ARBA" id="ARBA00022475"/>
    </source>
</evidence>
<name>A0A6N6RVT0_9GAMM</name>
<comment type="subcellular location">
    <subcellularLocation>
        <location evidence="1">Cell membrane</location>
        <topology evidence="1">Multi-pass membrane protein</topology>
    </subcellularLocation>
</comment>
<feature type="transmembrane region" description="Helical" evidence="11">
    <location>
        <begin position="274"/>
        <end position="295"/>
    </location>
</feature>
<keyword evidence="10 11" id="KW-0472">Membrane</keyword>
<evidence type="ECO:0000313" key="12">
    <source>
        <dbReference type="EMBL" id="KAB2825837.1"/>
    </source>
</evidence>
<dbReference type="SUPFAM" id="SSF144083">
    <property type="entry name" value="Magnesium transport protein CorA, transmembrane region"/>
    <property type="match status" value="1"/>
</dbReference>
<comment type="caution">
    <text evidence="12">The sequence shown here is derived from an EMBL/GenBank/DDBJ whole genome shotgun (WGS) entry which is preliminary data.</text>
</comment>
<proteinExistence type="inferred from homology"/>
<dbReference type="Proteomes" id="UP000434870">
    <property type="component" value="Unassembled WGS sequence"/>
</dbReference>
<keyword evidence="8 11" id="KW-1133">Transmembrane helix</keyword>
<dbReference type="AlphaFoldDB" id="A0A6N6RVT0"/>
<dbReference type="PANTHER" id="PTHR46494:SF3">
    <property type="entry name" value="ZINC TRANSPORT PROTEIN ZNTB"/>
    <property type="match status" value="1"/>
</dbReference>
<dbReference type="InterPro" id="IPR045863">
    <property type="entry name" value="CorA_TM1_TM2"/>
</dbReference>
<feature type="transmembrane region" description="Helical" evidence="11">
    <location>
        <begin position="307"/>
        <end position="329"/>
    </location>
</feature>
<dbReference type="InterPro" id="IPR002523">
    <property type="entry name" value="MgTranspt_CorA/ZnTranspt_ZntB"/>
</dbReference>
<evidence type="ECO:0000256" key="3">
    <source>
        <dbReference type="ARBA" id="ARBA00022448"/>
    </source>
</evidence>
<evidence type="ECO:0000313" key="13">
    <source>
        <dbReference type="Proteomes" id="UP000434870"/>
    </source>
</evidence>
<protein>
    <submittedName>
        <fullName evidence="12">Zinc transporter ZntB</fullName>
    </submittedName>
</protein>
<dbReference type="PANTHER" id="PTHR46494">
    <property type="entry name" value="CORA FAMILY METAL ION TRANSPORTER (EUROFUNG)"/>
    <property type="match status" value="1"/>
</dbReference>
<dbReference type="GO" id="GO:0000287">
    <property type="term" value="F:magnesium ion binding"/>
    <property type="evidence" value="ECO:0007669"/>
    <property type="project" value="TreeGrafter"/>
</dbReference>
<dbReference type="Gene3D" id="3.30.460.20">
    <property type="entry name" value="CorA soluble domain-like"/>
    <property type="match status" value="1"/>
</dbReference>
<evidence type="ECO:0000256" key="10">
    <source>
        <dbReference type="ARBA" id="ARBA00023136"/>
    </source>
</evidence>
<evidence type="ECO:0000256" key="8">
    <source>
        <dbReference type="ARBA" id="ARBA00022989"/>
    </source>
</evidence>
<dbReference type="CDD" id="cd12833">
    <property type="entry name" value="ZntB-like_1"/>
    <property type="match status" value="1"/>
</dbReference>